<gene>
    <name evidence="9" type="ORF">C8Q69DRAFT_478575</name>
</gene>
<dbReference type="SUPFAM" id="SSF57701">
    <property type="entry name" value="Zn2/Cys6 DNA-binding domain"/>
    <property type="match status" value="1"/>
</dbReference>
<dbReference type="Gene3D" id="4.10.240.10">
    <property type="entry name" value="Zn(2)-C6 fungal-type DNA-binding domain"/>
    <property type="match status" value="1"/>
</dbReference>
<keyword evidence="4" id="KW-0238">DNA-binding</keyword>
<dbReference type="InterPro" id="IPR007219">
    <property type="entry name" value="XnlR_reg_dom"/>
</dbReference>
<dbReference type="Pfam" id="PF04082">
    <property type="entry name" value="Fungal_trans"/>
    <property type="match status" value="1"/>
</dbReference>
<dbReference type="SMART" id="SM00066">
    <property type="entry name" value="GAL4"/>
    <property type="match status" value="1"/>
</dbReference>
<dbReference type="InterPro" id="IPR001138">
    <property type="entry name" value="Zn2Cys6_DnaBD"/>
</dbReference>
<proteinExistence type="predicted"/>
<evidence type="ECO:0000256" key="4">
    <source>
        <dbReference type="ARBA" id="ARBA00023125"/>
    </source>
</evidence>
<dbReference type="GO" id="GO:0003677">
    <property type="term" value="F:DNA binding"/>
    <property type="evidence" value="ECO:0007669"/>
    <property type="project" value="UniProtKB-KW"/>
</dbReference>
<name>A0A443HLV2_BYSSP</name>
<dbReference type="PROSITE" id="PS50048">
    <property type="entry name" value="ZN2_CY6_FUNGAL_2"/>
    <property type="match status" value="1"/>
</dbReference>
<dbReference type="STRING" id="264951.A0A443HLV2"/>
<dbReference type="GO" id="GO:0006351">
    <property type="term" value="P:DNA-templated transcription"/>
    <property type="evidence" value="ECO:0007669"/>
    <property type="project" value="InterPro"/>
</dbReference>
<feature type="region of interest" description="Disordered" evidence="7">
    <location>
        <begin position="56"/>
        <end position="85"/>
    </location>
</feature>
<comment type="caution">
    <text evidence="9">The sequence shown here is derived from an EMBL/GenBank/DDBJ whole genome shotgun (WGS) entry which is preliminary data.</text>
</comment>
<feature type="compositionally biased region" description="Polar residues" evidence="7">
    <location>
        <begin position="555"/>
        <end position="582"/>
    </location>
</feature>
<dbReference type="Proteomes" id="UP000283841">
    <property type="component" value="Unassembled WGS sequence"/>
</dbReference>
<dbReference type="VEuPathDB" id="FungiDB:C8Q69DRAFT_478575"/>
<sequence>MEKRTSRTAKAIRPAACTECQRRKQKCSREWPCNHCRMRRISHLCRFVPKKTGRVSYGVGDRESPSRNRQDVDEDSAQADSPGISAVAGEGDLRVLGYLPDSQSLHVAGMYADTSSTSDDWHDALSAEMESALRTLPPKPYIDTLVQNFLNDANYHYYCLYPPTFSDGYSRWWEVRTSGGSVSPEFTCLVLRVCACSLQFLKTEERKRLELELGERVQTISERYHRVARQLSHSIPTGKGGLTQVQQLFLTAFWYKNDAMFIESWHTLAAAIHEAQEIGLHKSSSKVPMTEFEREMRRRVWCLLYSWDWQMSTLLSRPLIMNSNCCSIEIPSMRLETSGADSDLPSPIAHIVLECQLGQALCKMPGLAGGTLSSSHADAIQYETEKWFSSFPPAFDIAAPDKRFDEEHPYVALQRYHLHISGYMIMLTPIKWSLTKNLKSASPDERNTQERAISYSLKLMDASEGLFKCIFPDTPNFHFVVFMIFDAAAFLCSAIIHDKSRSLFHRDKVIESIGSAINMMEWLARFTKLASTCNVVLRRLVMKLPLSSHEEKTFRSSSTTDSKSQIKSLQSPPNLSMTSSSGEDAGDPVGEFPYFDIDQMPTPDMADFGDLVNFDFGDLGRIWDWESLNLGL</sequence>
<keyword evidence="6" id="KW-0539">Nucleus</keyword>
<dbReference type="EMBL" id="RCNU01000012">
    <property type="protein sequence ID" value="RWQ92791.1"/>
    <property type="molecule type" value="Genomic_DNA"/>
</dbReference>
<dbReference type="InterPro" id="IPR036864">
    <property type="entry name" value="Zn2-C6_fun-type_DNA-bd_sf"/>
</dbReference>
<keyword evidence="5" id="KW-0804">Transcription</keyword>
<evidence type="ECO:0000313" key="10">
    <source>
        <dbReference type="Proteomes" id="UP000283841"/>
    </source>
</evidence>
<keyword evidence="2" id="KW-0479">Metal-binding</keyword>
<evidence type="ECO:0000259" key="8">
    <source>
        <dbReference type="PROSITE" id="PS50048"/>
    </source>
</evidence>
<dbReference type="GO" id="GO:0005634">
    <property type="term" value="C:nucleus"/>
    <property type="evidence" value="ECO:0007669"/>
    <property type="project" value="UniProtKB-SubCell"/>
</dbReference>
<evidence type="ECO:0000256" key="2">
    <source>
        <dbReference type="ARBA" id="ARBA00022723"/>
    </source>
</evidence>
<evidence type="ECO:0000313" key="9">
    <source>
        <dbReference type="EMBL" id="RWQ92791.1"/>
    </source>
</evidence>
<evidence type="ECO:0000256" key="6">
    <source>
        <dbReference type="ARBA" id="ARBA00023242"/>
    </source>
</evidence>
<dbReference type="CDD" id="cd00067">
    <property type="entry name" value="GAL4"/>
    <property type="match status" value="1"/>
</dbReference>
<evidence type="ECO:0000256" key="5">
    <source>
        <dbReference type="ARBA" id="ARBA00023163"/>
    </source>
</evidence>
<dbReference type="SMART" id="SM00906">
    <property type="entry name" value="Fungal_trans"/>
    <property type="match status" value="1"/>
</dbReference>
<evidence type="ECO:0000256" key="1">
    <source>
        <dbReference type="ARBA" id="ARBA00004123"/>
    </source>
</evidence>
<protein>
    <submittedName>
        <fullName evidence="9">Fungal-specific transcription factor domain-containing protein</fullName>
    </submittedName>
</protein>
<keyword evidence="10" id="KW-1185">Reference proteome</keyword>
<organism evidence="9 10">
    <name type="scientific">Byssochlamys spectabilis</name>
    <name type="common">Paecilomyces variotii</name>
    <dbReference type="NCBI Taxonomy" id="264951"/>
    <lineage>
        <taxon>Eukaryota</taxon>
        <taxon>Fungi</taxon>
        <taxon>Dikarya</taxon>
        <taxon>Ascomycota</taxon>
        <taxon>Pezizomycotina</taxon>
        <taxon>Eurotiomycetes</taxon>
        <taxon>Eurotiomycetidae</taxon>
        <taxon>Eurotiales</taxon>
        <taxon>Thermoascaceae</taxon>
        <taxon>Paecilomyces</taxon>
    </lineage>
</organism>
<dbReference type="CDD" id="cd12148">
    <property type="entry name" value="fungal_TF_MHR"/>
    <property type="match status" value="1"/>
</dbReference>
<dbReference type="RefSeq" id="XP_028482436.1">
    <property type="nucleotide sequence ID" value="XM_028631388.1"/>
</dbReference>
<dbReference type="InterPro" id="IPR050613">
    <property type="entry name" value="Sec_Metabolite_Reg"/>
</dbReference>
<dbReference type="GO" id="GO:0000981">
    <property type="term" value="F:DNA-binding transcription factor activity, RNA polymerase II-specific"/>
    <property type="evidence" value="ECO:0007669"/>
    <property type="project" value="InterPro"/>
</dbReference>
<accession>A0A443HLV2</accession>
<feature type="domain" description="Zn(2)-C6 fungal-type" evidence="8">
    <location>
        <begin position="16"/>
        <end position="47"/>
    </location>
</feature>
<feature type="compositionally biased region" description="Basic and acidic residues" evidence="7">
    <location>
        <begin position="60"/>
        <end position="71"/>
    </location>
</feature>
<reference evidence="9 10" key="1">
    <citation type="journal article" date="2018" name="Front. Microbiol.">
        <title>Genomic and genetic insights into a cosmopolitan fungus, Paecilomyces variotii (Eurotiales).</title>
        <authorList>
            <person name="Urquhart A.S."/>
            <person name="Mondo S.J."/>
            <person name="Makela M.R."/>
            <person name="Hane J.K."/>
            <person name="Wiebenga A."/>
            <person name="He G."/>
            <person name="Mihaltcheva S."/>
            <person name="Pangilinan J."/>
            <person name="Lipzen A."/>
            <person name="Barry K."/>
            <person name="de Vries R.P."/>
            <person name="Grigoriev I.V."/>
            <person name="Idnurm A."/>
        </authorList>
    </citation>
    <scope>NUCLEOTIDE SEQUENCE [LARGE SCALE GENOMIC DNA]</scope>
    <source>
        <strain evidence="9 10">CBS 101075</strain>
    </source>
</reference>
<dbReference type="AlphaFoldDB" id="A0A443HLV2"/>
<feature type="region of interest" description="Disordered" evidence="7">
    <location>
        <begin position="553"/>
        <end position="586"/>
    </location>
</feature>
<dbReference type="GeneID" id="39600665"/>
<comment type="subcellular location">
    <subcellularLocation>
        <location evidence="1">Nucleus</location>
    </subcellularLocation>
</comment>
<evidence type="ECO:0000256" key="3">
    <source>
        <dbReference type="ARBA" id="ARBA00023015"/>
    </source>
</evidence>
<dbReference type="PANTHER" id="PTHR31001:SF84">
    <property type="entry name" value="FUNGAL SPECIFIC TRANSCRIPTION FACTOR"/>
    <property type="match status" value="1"/>
</dbReference>
<keyword evidence="3" id="KW-0805">Transcription regulation</keyword>
<dbReference type="PANTHER" id="PTHR31001">
    <property type="entry name" value="UNCHARACTERIZED TRANSCRIPTIONAL REGULATORY PROTEIN"/>
    <property type="match status" value="1"/>
</dbReference>
<evidence type="ECO:0000256" key="7">
    <source>
        <dbReference type="SAM" id="MobiDB-lite"/>
    </source>
</evidence>
<dbReference type="GO" id="GO:0008270">
    <property type="term" value="F:zinc ion binding"/>
    <property type="evidence" value="ECO:0007669"/>
    <property type="project" value="InterPro"/>
</dbReference>